<dbReference type="CDD" id="cd00093">
    <property type="entry name" value="HTH_XRE"/>
    <property type="match status" value="1"/>
</dbReference>
<accession>A0A0R2Y5T0</accession>
<proteinExistence type="predicted"/>
<evidence type="ECO:0000313" key="3">
    <source>
        <dbReference type="Proteomes" id="UP000051446"/>
    </source>
</evidence>
<feature type="domain" description="HTH cro/C1-type" evidence="1">
    <location>
        <begin position="15"/>
        <end position="46"/>
    </location>
</feature>
<dbReference type="Gene3D" id="1.10.260.40">
    <property type="entry name" value="lambda repressor-like DNA-binding domains"/>
    <property type="match status" value="1"/>
</dbReference>
<dbReference type="EMBL" id="JYLH01000012">
    <property type="protein sequence ID" value="KRP43613.1"/>
    <property type="molecule type" value="Genomic_DNA"/>
</dbReference>
<dbReference type="GO" id="GO:0003677">
    <property type="term" value="F:DNA binding"/>
    <property type="evidence" value="ECO:0007669"/>
    <property type="project" value="InterPro"/>
</dbReference>
<dbReference type="Proteomes" id="UP000051446">
    <property type="component" value="Unassembled WGS sequence"/>
</dbReference>
<dbReference type="SMART" id="SM00530">
    <property type="entry name" value="HTH_XRE"/>
    <property type="match status" value="1"/>
</dbReference>
<dbReference type="InterPro" id="IPR010982">
    <property type="entry name" value="Lambda_DNA-bd_dom_sf"/>
</dbReference>
<dbReference type="SUPFAM" id="SSF47413">
    <property type="entry name" value="lambda repressor-like DNA-binding domains"/>
    <property type="match status" value="1"/>
</dbReference>
<reference evidence="2 3" key="1">
    <citation type="submission" date="2015-02" db="EMBL/GenBank/DDBJ databases">
        <title>Pseudomonas helleri sp. nov. and Pseudomonas weihenstephanensis sp. nov., isolated from raw cows milk.</title>
        <authorList>
            <person name="von Neubeck M."/>
            <person name="Huptas C."/>
            <person name="Wenning M."/>
            <person name="Scherer S."/>
        </authorList>
    </citation>
    <scope>NUCLEOTIDE SEQUENCE [LARGE SCALE GENOMIC DNA]</scope>
    <source>
        <strain evidence="2 3">DSM 17149</strain>
    </source>
</reference>
<sequence>MPHSLLKPALPGIALRRWRLLHRVKQSHAAQLFNVTQSTISRWESGVQAMDPAAHQQLEQLLAARLDAAADQALARLVSESSQAMHLVCDLTHRLLACSPSRAFQFTSPLTDLMGQSLWRFATEEIQLIEASLEHSGWRETQAPPALEFTTGSNDSSLVPIRPSLCRWTRMTLSDGSAARLVETL</sequence>
<name>A0A0R2Y5T0_9PSED</name>
<comment type="caution">
    <text evidence="2">The sequence shown here is derived from an EMBL/GenBank/DDBJ whole genome shotgun (WGS) entry which is preliminary data.</text>
</comment>
<gene>
    <name evidence="2" type="ORF">TU73_19440</name>
</gene>
<evidence type="ECO:0000259" key="1">
    <source>
        <dbReference type="PROSITE" id="PS50943"/>
    </source>
</evidence>
<protein>
    <submittedName>
        <fullName evidence="2">XRE family transcriptional regulator</fullName>
    </submittedName>
</protein>
<dbReference type="RefSeq" id="WP_057013584.1">
    <property type="nucleotide sequence ID" value="NZ_JYLH01000012.1"/>
</dbReference>
<evidence type="ECO:0000313" key="2">
    <source>
        <dbReference type="EMBL" id="KRP43613.1"/>
    </source>
</evidence>
<dbReference type="AlphaFoldDB" id="A0A0R2Y5T0"/>
<organism evidence="2 3">
    <name type="scientific">Pseudomonas libanensis</name>
    <dbReference type="NCBI Taxonomy" id="75588"/>
    <lineage>
        <taxon>Bacteria</taxon>
        <taxon>Pseudomonadati</taxon>
        <taxon>Pseudomonadota</taxon>
        <taxon>Gammaproteobacteria</taxon>
        <taxon>Pseudomonadales</taxon>
        <taxon>Pseudomonadaceae</taxon>
        <taxon>Pseudomonas</taxon>
    </lineage>
</organism>
<dbReference type="InterPro" id="IPR001387">
    <property type="entry name" value="Cro/C1-type_HTH"/>
</dbReference>
<dbReference type="PATRIC" id="fig|75588.4.peg.641"/>
<dbReference type="PROSITE" id="PS50943">
    <property type="entry name" value="HTH_CROC1"/>
    <property type="match status" value="1"/>
</dbReference>